<dbReference type="PANTHER" id="PTHR40072">
    <property type="entry name" value="MOLYBDOPTERIN-GUANINE DINUCLEOTIDE BIOSYNTHESIS ADAPTER PROTEIN-RELATED"/>
    <property type="match status" value="1"/>
</dbReference>
<dbReference type="InterPro" id="IPR007202">
    <property type="entry name" value="4Fe-4S_dom"/>
</dbReference>
<dbReference type="GO" id="GO:0006777">
    <property type="term" value="P:Mo-molybdopterin cofactor biosynthetic process"/>
    <property type="evidence" value="ECO:0007669"/>
    <property type="project" value="InterPro"/>
</dbReference>
<feature type="domain" description="4Fe-4S" evidence="5">
    <location>
        <begin position="141"/>
        <end position="200"/>
    </location>
</feature>
<dbReference type="EMBL" id="LNQE01000101">
    <property type="protein sequence ID" value="KUG29320.1"/>
    <property type="molecule type" value="Genomic_DNA"/>
</dbReference>
<name>A0A0W8G832_9ZZZZ</name>
<dbReference type="GO" id="GO:0051539">
    <property type="term" value="F:4 iron, 4 sulfur cluster binding"/>
    <property type="evidence" value="ECO:0007669"/>
    <property type="project" value="UniProtKB-KW"/>
</dbReference>
<evidence type="ECO:0000256" key="4">
    <source>
        <dbReference type="ARBA" id="ARBA00023014"/>
    </source>
</evidence>
<evidence type="ECO:0000256" key="1">
    <source>
        <dbReference type="ARBA" id="ARBA00022485"/>
    </source>
</evidence>
<dbReference type="PANTHER" id="PTHR40072:SF1">
    <property type="entry name" value="MOLYBDOPTERIN-GUANINE DINUCLEOTIDE BIOSYNTHESIS ADAPTER PROTEIN"/>
    <property type="match status" value="1"/>
</dbReference>
<gene>
    <name evidence="6" type="ORF">ASZ90_000772</name>
</gene>
<evidence type="ECO:0000256" key="3">
    <source>
        <dbReference type="ARBA" id="ARBA00023004"/>
    </source>
</evidence>
<dbReference type="InterPro" id="IPR052539">
    <property type="entry name" value="MGD_biosynthesis_adapter"/>
</dbReference>
<keyword evidence="4" id="KW-0411">Iron-sulfur</keyword>
<dbReference type="Gene3D" id="3.40.50.300">
    <property type="entry name" value="P-loop containing nucleotide triphosphate hydrolases"/>
    <property type="match status" value="1"/>
</dbReference>
<dbReference type="Pfam" id="PF04060">
    <property type="entry name" value="FeS"/>
    <property type="match status" value="1"/>
</dbReference>
<evidence type="ECO:0000313" key="6">
    <source>
        <dbReference type="EMBL" id="KUG29320.1"/>
    </source>
</evidence>
<keyword evidence="2" id="KW-0479">Metal-binding</keyword>
<dbReference type="AlphaFoldDB" id="A0A0W8G832"/>
<sequence length="234" mass="24017">MKAIQIVGYKKSGKTSLALELAATLAARGLAVSAAKFTHNPSLDKADTDTARLAAHCRAVAAFTPAECAVFWSGPRFLHDVLPLLDADILVVEGGKELAFLPRVLVLRDPAEAAGLQPGLALAAFGEVGVPGLPHLRDVAAVADLATTRGFLLPGLDCGACGEASCGDLAARIVAGEATPADCQAVRDAMRVTVGGVPLAMNPFVERILSAGIKAMLSQLKGYAPGRVEIGLDA</sequence>
<dbReference type="InterPro" id="IPR027417">
    <property type="entry name" value="P-loop_NTPase"/>
</dbReference>
<keyword evidence="3" id="KW-0408">Iron</keyword>
<proteinExistence type="predicted"/>
<protein>
    <submittedName>
        <fullName evidence="6">Putative molybdopterin-guanine dinucleotide biosynthesis protein b</fullName>
    </submittedName>
</protein>
<dbReference type="PROSITE" id="PS51656">
    <property type="entry name" value="4FE4S"/>
    <property type="match status" value="1"/>
</dbReference>
<dbReference type="SUPFAM" id="SSF52540">
    <property type="entry name" value="P-loop containing nucleoside triphosphate hydrolases"/>
    <property type="match status" value="1"/>
</dbReference>
<evidence type="ECO:0000256" key="2">
    <source>
        <dbReference type="ARBA" id="ARBA00022723"/>
    </source>
</evidence>
<dbReference type="GO" id="GO:0005525">
    <property type="term" value="F:GTP binding"/>
    <property type="evidence" value="ECO:0007669"/>
    <property type="project" value="InterPro"/>
</dbReference>
<dbReference type="Gene3D" id="1.10.15.40">
    <property type="entry name" value="Electron transport complex subunit B, putative Fe-S cluster"/>
    <property type="match status" value="1"/>
</dbReference>
<dbReference type="NCBIfam" id="NF011065">
    <property type="entry name" value="PRK14494.1-4"/>
    <property type="match status" value="1"/>
</dbReference>
<dbReference type="GO" id="GO:0046872">
    <property type="term" value="F:metal ion binding"/>
    <property type="evidence" value="ECO:0007669"/>
    <property type="project" value="UniProtKB-KW"/>
</dbReference>
<comment type="caution">
    <text evidence="6">The sequence shown here is derived from an EMBL/GenBank/DDBJ whole genome shotgun (WGS) entry which is preliminary data.</text>
</comment>
<keyword evidence="1" id="KW-0004">4Fe-4S</keyword>
<accession>A0A0W8G832</accession>
<reference evidence="6" key="1">
    <citation type="journal article" date="2015" name="Proc. Natl. Acad. Sci. U.S.A.">
        <title>Networks of energetic and metabolic interactions define dynamics in microbial communities.</title>
        <authorList>
            <person name="Embree M."/>
            <person name="Liu J.K."/>
            <person name="Al-Bassam M.M."/>
            <person name="Zengler K."/>
        </authorList>
    </citation>
    <scope>NUCLEOTIDE SEQUENCE</scope>
</reference>
<evidence type="ECO:0000259" key="5">
    <source>
        <dbReference type="PROSITE" id="PS51656"/>
    </source>
</evidence>
<dbReference type="Pfam" id="PF03205">
    <property type="entry name" value="MobB"/>
    <property type="match status" value="1"/>
</dbReference>
<dbReference type="InterPro" id="IPR004435">
    <property type="entry name" value="MobB_dom"/>
</dbReference>
<organism evidence="6">
    <name type="scientific">hydrocarbon metagenome</name>
    <dbReference type="NCBI Taxonomy" id="938273"/>
    <lineage>
        <taxon>unclassified sequences</taxon>
        <taxon>metagenomes</taxon>
        <taxon>ecological metagenomes</taxon>
    </lineage>
</organism>